<comment type="caution">
    <text evidence="6">The sequence shown here is derived from an EMBL/GenBank/DDBJ whole genome shotgun (WGS) entry which is preliminary data.</text>
</comment>
<dbReference type="InterPro" id="IPR002071">
    <property type="entry name" value="Thermonucl_AS"/>
</dbReference>
<dbReference type="PROSITE" id="PS01123">
    <property type="entry name" value="TNASE_1"/>
    <property type="match status" value="1"/>
</dbReference>
<evidence type="ECO:0000256" key="1">
    <source>
        <dbReference type="ARBA" id="ARBA00022722"/>
    </source>
</evidence>
<dbReference type="GO" id="GO:0016787">
    <property type="term" value="F:hydrolase activity"/>
    <property type="evidence" value="ECO:0007669"/>
    <property type="project" value="UniProtKB-KW"/>
</dbReference>
<dbReference type="GO" id="GO:0004519">
    <property type="term" value="F:endonuclease activity"/>
    <property type="evidence" value="ECO:0007669"/>
    <property type="project" value="UniProtKB-KW"/>
</dbReference>
<dbReference type="PROSITE" id="PS50830">
    <property type="entry name" value="TNASE_3"/>
    <property type="match status" value="1"/>
</dbReference>
<accession>A0A1V2GI38</accession>
<keyword evidence="4" id="KW-0732">Signal</keyword>
<organism evidence="6 7">
    <name type="scientific">Escherichia coli</name>
    <dbReference type="NCBI Taxonomy" id="562"/>
    <lineage>
        <taxon>Bacteria</taxon>
        <taxon>Pseudomonadati</taxon>
        <taxon>Pseudomonadota</taxon>
        <taxon>Gammaproteobacteria</taxon>
        <taxon>Enterobacterales</taxon>
        <taxon>Enterobacteriaceae</taxon>
        <taxon>Escherichia</taxon>
    </lineage>
</organism>
<evidence type="ECO:0000259" key="5">
    <source>
        <dbReference type="PROSITE" id="PS50830"/>
    </source>
</evidence>
<dbReference type="Gene3D" id="2.40.50.90">
    <property type="match status" value="1"/>
</dbReference>
<dbReference type="GO" id="GO:0003676">
    <property type="term" value="F:nucleic acid binding"/>
    <property type="evidence" value="ECO:0007669"/>
    <property type="project" value="InterPro"/>
</dbReference>
<dbReference type="Proteomes" id="UP000188967">
    <property type="component" value="Unassembled WGS sequence"/>
</dbReference>
<dbReference type="SMART" id="SM00318">
    <property type="entry name" value="SNc"/>
    <property type="match status" value="1"/>
</dbReference>
<dbReference type="RefSeq" id="WP_076795197.1">
    <property type="nucleotide sequence ID" value="NZ_JAKVSX010000045.1"/>
</dbReference>
<sequence length="158" mass="18044">MKPSYRILLALLSCLPLCAYADLNGKVVRVLDGDTVEILVGQQTTRVRLNGIDAPEKDQPYGQRSRQYLTGLIGGKQVVAIGGNKDRYGRLLATIILHNQDVNAIQVYAGMAWAYRYQGRLTVERYADYEHNAKSANRGLWSQKDPIEPRKWRKYKRY</sequence>
<reference evidence="6 7" key="1">
    <citation type="submission" date="2017-01" db="EMBL/GenBank/DDBJ databases">
        <title>Draft genome sequence of an E. coli strain isolated from human, in Amazon, Brazil.</title>
        <authorList>
            <person name="Moura Q."/>
            <person name="Fernandes M.R."/>
            <person name="Cerdeira L."/>
            <person name="Vianello M."/>
            <person name="Souza T.A."/>
            <person name="Ienne S."/>
            <person name="Lincopan N."/>
        </authorList>
    </citation>
    <scope>NUCLEOTIDE SEQUENCE [LARGE SCALE GENOMIC DNA]</scope>
    <source>
        <strain evidence="6 7">ICBEcBL-II-13</strain>
    </source>
</reference>
<evidence type="ECO:0000256" key="4">
    <source>
        <dbReference type="SAM" id="SignalP"/>
    </source>
</evidence>
<name>A0A1V2GI38_ECOLX</name>
<dbReference type="PANTHER" id="PTHR12302:SF3">
    <property type="entry name" value="SERINE_THREONINE-PROTEIN KINASE 31"/>
    <property type="match status" value="1"/>
</dbReference>
<dbReference type="EMBL" id="MTPS01000135">
    <property type="protein sequence ID" value="ONG35179.1"/>
    <property type="molecule type" value="Genomic_DNA"/>
</dbReference>
<dbReference type="InterPro" id="IPR035437">
    <property type="entry name" value="SNase_OB-fold_sf"/>
</dbReference>
<evidence type="ECO:0000256" key="2">
    <source>
        <dbReference type="ARBA" id="ARBA00022759"/>
    </source>
</evidence>
<keyword evidence="3" id="KW-0378">Hydrolase</keyword>
<evidence type="ECO:0000256" key="3">
    <source>
        <dbReference type="ARBA" id="ARBA00022801"/>
    </source>
</evidence>
<keyword evidence="2" id="KW-0255">Endonuclease</keyword>
<keyword evidence="1" id="KW-0540">Nuclease</keyword>
<dbReference type="SUPFAM" id="SSF50199">
    <property type="entry name" value="Staphylococcal nuclease"/>
    <property type="match status" value="1"/>
</dbReference>
<evidence type="ECO:0000313" key="7">
    <source>
        <dbReference type="Proteomes" id="UP000188967"/>
    </source>
</evidence>
<dbReference type="InterPro" id="IPR016071">
    <property type="entry name" value="Staphylococal_nuclease_OB-fold"/>
</dbReference>
<proteinExistence type="predicted"/>
<dbReference type="Pfam" id="PF00565">
    <property type="entry name" value="SNase"/>
    <property type="match status" value="1"/>
</dbReference>
<dbReference type="AlphaFoldDB" id="A0A1V2GI38"/>
<dbReference type="PANTHER" id="PTHR12302">
    <property type="entry name" value="EBNA2 BINDING PROTEIN P100"/>
    <property type="match status" value="1"/>
</dbReference>
<protein>
    <submittedName>
        <fullName evidence="6">Nuclease</fullName>
    </submittedName>
</protein>
<feature type="signal peptide" evidence="4">
    <location>
        <begin position="1"/>
        <end position="21"/>
    </location>
</feature>
<gene>
    <name evidence="6" type="ORF">BXT93_09500</name>
</gene>
<evidence type="ECO:0000313" key="6">
    <source>
        <dbReference type="EMBL" id="ONG35179.1"/>
    </source>
</evidence>
<feature type="chain" id="PRO_5013047383" evidence="4">
    <location>
        <begin position="22"/>
        <end position="158"/>
    </location>
</feature>
<feature type="domain" description="TNase-like" evidence="5">
    <location>
        <begin position="21"/>
        <end position="143"/>
    </location>
</feature>